<dbReference type="PANTHER" id="PTHR13748:SF62">
    <property type="entry name" value="COBW DOMAIN-CONTAINING PROTEIN"/>
    <property type="match status" value="1"/>
</dbReference>
<gene>
    <name evidence="8" type="ordered locus">Desal_0355</name>
</gene>
<dbReference type="OrthoDB" id="9808822at2"/>
<dbReference type="KEGG" id="dsa:Desal_0355"/>
<evidence type="ECO:0000256" key="5">
    <source>
        <dbReference type="ARBA" id="ARBA00045658"/>
    </source>
</evidence>
<dbReference type="AlphaFoldDB" id="C6BWH8"/>
<comment type="catalytic activity">
    <reaction evidence="6">
        <text>GTP + H2O = GDP + phosphate + H(+)</text>
        <dbReference type="Rhea" id="RHEA:19669"/>
        <dbReference type="ChEBI" id="CHEBI:15377"/>
        <dbReference type="ChEBI" id="CHEBI:15378"/>
        <dbReference type="ChEBI" id="CHEBI:37565"/>
        <dbReference type="ChEBI" id="CHEBI:43474"/>
        <dbReference type="ChEBI" id="CHEBI:58189"/>
    </reaction>
    <physiologicalReaction direction="left-to-right" evidence="6">
        <dbReference type="Rhea" id="RHEA:19670"/>
    </physiologicalReaction>
</comment>
<evidence type="ECO:0000313" key="8">
    <source>
        <dbReference type="EMBL" id="ACS78422.1"/>
    </source>
</evidence>
<dbReference type="eggNOG" id="COG0523">
    <property type="taxonomic scope" value="Bacteria"/>
</dbReference>
<evidence type="ECO:0000313" key="9">
    <source>
        <dbReference type="Proteomes" id="UP000002601"/>
    </source>
</evidence>
<dbReference type="GO" id="GO:0005737">
    <property type="term" value="C:cytoplasm"/>
    <property type="evidence" value="ECO:0007669"/>
    <property type="project" value="TreeGrafter"/>
</dbReference>
<dbReference type="SUPFAM" id="SSF52540">
    <property type="entry name" value="P-loop containing nucleoside triphosphate hydrolases"/>
    <property type="match status" value="1"/>
</dbReference>
<feature type="domain" description="CobW C-terminal" evidence="7">
    <location>
        <begin position="521"/>
        <end position="604"/>
    </location>
</feature>
<dbReference type="RefSeq" id="WP_012765948.1">
    <property type="nucleotide sequence ID" value="NC_012881.1"/>
</dbReference>
<dbReference type="PANTHER" id="PTHR13748">
    <property type="entry name" value="COBW-RELATED"/>
    <property type="match status" value="1"/>
</dbReference>
<proteinExistence type="inferred from homology"/>
<dbReference type="EMBL" id="CP001649">
    <property type="protein sequence ID" value="ACS78422.1"/>
    <property type="molecule type" value="Genomic_DNA"/>
</dbReference>
<keyword evidence="3" id="KW-0143">Chaperone</keyword>
<dbReference type="Proteomes" id="UP000002601">
    <property type="component" value="Chromosome"/>
</dbReference>
<dbReference type="SUPFAM" id="SSF90002">
    <property type="entry name" value="Hypothetical protein YjiA, C-terminal domain"/>
    <property type="match status" value="1"/>
</dbReference>
<keyword evidence="2" id="KW-0378">Hydrolase</keyword>
<dbReference type="SMART" id="SM00833">
    <property type="entry name" value="CobW_C"/>
    <property type="match status" value="1"/>
</dbReference>
<dbReference type="GO" id="GO:0016787">
    <property type="term" value="F:hydrolase activity"/>
    <property type="evidence" value="ECO:0007669"/>
    <property type="project" value="UniProtKB-KW"/>
</dbReference>
<organism evidence="8 9">
    <name type="scientific">Maridesulfovibrio salexigens (strain ATCC 14822 / DSM 2638 / NCIMB 8403 / VKM B-1763)</name>
    <name type="common">Desulfovibrio salexigens</name>
    <dbReference type="NCBI Taxonomy" id="526222"/>
    <lineage>
        <taxon>Bacteria</taxon>
        <taxon>Pseudomonadati</taxon>
        <taxon>Thermodesulfobacteriota</taxon>
        <taxon>Desulfovibrionia</taxon>
        <taxon>Desulfovibrionales</taxon>
        <taxon>Desulfovibrionaceae</taxon>
        <taxon>Maridesulfovibrio</taxon>
    </lineage>
</organism>
<evidence type="ECO:0000259" key="7">
    <source>
        <dbReference type="SMART" id="SM00833"/>
    </source>
</evidence>
<name>C6BWH8_MARSD</name>
<evidence type="ECO:0000256" key="6">
    <source>
        <dbReference type="ARBA" id="ARBA00049117"/>
    </source>
</evidence>
<comment type="function">
    <text evidence="5">Zinc chaperone that directly transfers zinc cofactor to target proteins, thereby activating them. Zinc is transferred from the CXCC motif in the GTPase domain to the zinc binding site in target proteins in a process requiring GTP hydrolysis.</text>
</comment>
<keyword evidence="9" id="KW-1185">Reference proteome</keyword>
<dbReference type="Pfam" id="PF07683">
    <property type="entry name" value="CobW_C"/>
    <property type="match status" value="1"/>
</dbReference>
<dbReference type="Gene3D" id="3.40.50.300">
    <property type="entry name" value="P-loop containing nucleotide triphosphate hydrolases"/>
    <property type="match status" value="1"/>
</dbReference>
<keyword evidence="1" id="KW-0547">Nucleotide-binding</keyword>
<accession>C6BWH8</accession>
<dbReference type="HOGENOM" id="CLU_448864_0_0_7"/>
<dbReference type="CDD" id="cd03112">
    <property type="entry name" value="CobW-like"/>
    <property type="match status" value="1"/>
</dbReference>
<evidence type="ECO:0000256" key="2">
    <source>
        <dbReference type="ARBA" id="ARBA00022801"/>
    </source>
</evidence>
<dbReference type="InterPro" id="IPR051316">
    <property type="entry name" value="Zinc-reg_GTPase_activator"/>
</dbReference>
<dbReference type="InterPro" id="IPR003495">
    <property type="entry name" value="CobW/HypB/UreG_nucleotide-bd"/>
</dbReference>
<dbReference type="InterPro" id="IPR011629">
    <property type="entry name" value="CobW-like_C"/>
</dbReference>
<dbReference type="Gene3D" id="3.30.1220.10">
    <property type="entry name" value="CobW-like, C-terminal domain"/>
    <property type="match status" value="1"/>
</dbReference>
<dbReference type="Pfam" id="PF02492">
    <property type="entry name" value="cobW"/>
    <property type="match status" value="1"/>
</dbReference>
<reference evidence="8 9" key="1">
    <citation type="submission" date="2009-06" db="EMBL/GenBank/DDBJ databases">
        <title>Complete sequence of Desulfovibrio salexigens DSM 2638.</title>
        <authorList>
            <consortium name="US DOE Joint Genome Institute"/>
            <person name="Lucas S."/>
            <person name="Copeland A."/>
            <person name="Lapidus A."/>
            <person name="Glavina del Rio T."/>
            <person name="Tice H."/>
            <person name="Bruce D."/>
            <person name="Goodwin L."/>
            <person name="Pitluck S."/>
            <person name="Munk A.C."/>
            <person name="Brettin T."/>
            <person name="Detter J.C."/>
            <person name="Han C."/>
            <person name="Tapia R."/>
            <person name="Larimer F."/>
            <person name="Land M."/>
            <person name="Hauser L."/>
            <person name="Kyrpides N."/>
            <person name="Anderson I."/>
            <person name="Wall J.D."/>
            <person name="Arkin A.P."/>
            <person name="Dehal P."/>
            <person name="Chivian D."/>
            <person name="Giles B."/>
            <person name="Hazen T.C."/>
        </authorList>
    </citation>
    <scope>NUCLEOTIDE SEQUENCE [LARGE SCALE GENOMIC DNA]</scope>
    <source>
        <strain evidence="9">ATCC 14822 / DSM 2638 / NCIMB 8403 / VKM B-1763</strain>
    </source>
</reference>
<protein>
    <submittedName>
        <fullName evidence="8">Cobalamin synthesis protein P47K</fullName>
    </submittedName>
</protein>
<dbReference type="STRING" id="526222.Desal_0355"/>
<dbReference type="InterPro" id="IPR027417">
    <property type="entry name" value="P-loop_NTPase"/>
</dbReference>
<evidence type="ECO:0000256" key="1">
    <source>
        <dbReference type="ARBA" id="ARBA00022741"/>
    </source>
</evidence>
<evidence type="ECO:0000256" key="3">
    <source>
        <dbReference type="ARBA" id="ARBA00023186"/>
    </source>
</evidence>
<dbReference type="GO" id="GO:0000166">
    <property type="term" value="F:nucleotide binding"/>
    <property type="evidence" value="ECO:0007669"/>
    <property type="project" value="UniProtKB-KW"/>
</dbReference>
<evidence type="ECO:0000256" key="4">
    <source>
        <dbReference type="ARBA" id="ARBA00034320"/>
    </source>
</evidence>
<sequence>MNLSAILPPRRSSNHQINMPDILVNCLLVACQHDEFKRLLGWKGMAVCPKGKKAWTMKLRTHPGVFGLCAEDEYANDSGFFVSLGLYYFPEENEELLESMSLAANIAVVQKDYIQSIRRFSSDENWAAPFRIATVINGLNREENGFTLKLSADQAKVSISQDGIATQDGQWIINPGEIEESIPAHSIAMDFLLVLAAAVSNSLEVPPCGFYRTETPGHATIYDSMGNKFPSSHEITHITDALNWGEREAATSLAFPQLPDFCAQGDAKTRKDLPTPLADALFWKTNDLAAVEVEGNHNYAFDKRPSLIVLSGFLGAGKTTFLNQLLEYHASRNELVAIIQNEIGQTGVDGKLLEGDDSIVELDEGCVCCTLAGNLSKGIEQLKTRFNPKVIVLETTGLANPFNILNEIETLRPLVRLDSVTTLVDAENGPQLLADSDIARNQVKAADVIILNKCDLVSQEEKESLAKLLTTLNKRALLVNTINSEINPGTIYDSDPRTHHFGGISLCPLTPPQHTHAMEGFTSRRFAFNKPLSREDLNDLMTSLPKEVFRLKGIVKVSGNNAPEVVQYVSGRYELSNFSGEFDDDGFLVAIGRDMELDLLEKLERNYS</sequence>
<dbReference type="InterPro" id="IPR036627">
    <property type="entry name" value="CobW-likC_sf"/>
</dbReference>
<comment type="similarity">
    <text evidence="4">Belongs to the SIMIBI class G3E GTPase family. ZNG1 subfamily.</text>
</comment>